<dbReference type="STRING" id="1618574.UT24_C0004G0023"/>
<protein>
    <submittedName>
        <fullName evidence="1">Type IV pilus assembly protein PilM</fullName>
    </submittedName>
</protein>
<dbReference type="InterPro" id="IPR005883">
    <property type="entry name" value="PilM"/>
</dbReference>
<dbReference type="SUPFAM" id="SSF53067">
    <property type="entry name" value="Actin-like ATPase domain"/>
    <property type="match status" value="1"/>
</dbReference>
<dbReference type="InterPro" id="IPR043129">
    <property type="entry name" value="ATPase_NBD"/>
</dbReference>
<evidence type="ECO:0000313" key="1">
    <source>
        <dbReference type="EMBL" id="KKR01460.1"/>
    </source>
</evidence>
<evidence type="ECO:0000313" key="2">
    <source>
        <dbReference type="Proteomes" id="UP000033881"/>
    </source>
</evidence>
<name>A0A0G0PTD5_9BACT</name>
<dbReference type="Proteomes" id="UP000033881">
    <property type="component" value="Unassembled WGS sequence"/>
</dbReference>
<sequence>MFGKSFVSIYFLPNKLLVIEVSSNRKKVVRHASVDLPDGLIENYKVIDPVNLAKILKSVWNKFHFNEKTVGLILPEFSIFTKLLKIPRLAMSELNEAVNWQAQEYLPTQISQLITDWKIVDRSSGGFDILLVAVNKDLLMGYVEGVEKAGLFPLMVEIPSVGLVRLLQKGDMANLIICKNFGETILIISQNEKIIGTSVIHSQSPDELVKTALRMINHYKETKVDKILFGGLEINEEITQKVTNAIKLPIERLKFSIKNLDENKIQEYLIPLSMSGTEVSEPSDPSSLNLLPLYLVEKYKKERLKLQVWSLTLTITLFVWISFLV</sequence>
<proteinExistence type="predicted"/>
<dbReference type="Gene3D" id="3.30.1490.300">
    <property type="match status" value="1"/>
</dbReference>
<accession>A0A0G0PTD5</accession>
<dbReference type="Gene3D" id="3.30.420.40">
    <property type="match status" value="2"/>
</dbReference>
<dbReference type="Pfam" id="PF11104">
    <property type="entry name" value="PilM_2"/>
    <property type="match status" value="1"/>
</dbReference>
<gene>
    <name evidence="1" type="ORF">UT24_C0004G0023</name>
</gene>
<reference evidence="1 2" key="1">
    <citation type="journal article" date="2015" name="Nature">
        <title>rRNA introns, odd ribosomes, and small enigmatic genomes across a large radiation of phyla.</title>
        <authorList>
            <person name="Brown C.T."/>
            <person name="Hug L.A."/>
            <person name="Thomas B.C."/>
            <person name="Sharon I."/>
            <person name="Castelle C.J."/>
            <person name="Singh A."/>
            <person name="Wilkins M.J."/>
            <person name="Williams K.H."/>
            <person name="Banfield J.F."/>
        </authorList>
    </citation>
    <scope>NUCLEOTIDE SEQUENCE [LARGE SCALE GENOMIC DNA]</scope>
</reference>
<comment type="caution">
    <text evidence="1">The sequence shown here is derived from an EMBL/GenBank/DDBJ whole genome shotgun (WGS) entry which is preliminary data.</text>
</comment>
<dbReference type="EMBL" id="LBWB01000004">
    <property type="protein sequence ID" value="KKR01460.1"/>
    <property type="molecule type" value="Genomic_DNA"/>
</dbReference>
<dbReference type="AlphaFoldDB" id="A0A0G0PTD5"/>
<organism evidence="1 2">
    <name type="scientific">Candidatus Woesebacteria bacterium GW2011_GWB1_39_12</name>
    <dbReference type="NCBI Taxonomy" id="1618574"/>
    <lineage>
        <taxon>Bacteria</taxon>
        <taxon>Candidatus Woeseibacteriota</taxon>
    </lineage>
</organism>